<keyword evidence="3" id="KW-1185">Reference proteome</keyword>
<dbReference type="AlphaFoldDB" id="A0AAW5HYG3"/>
<dbReference type="RefSeq" id="WP_252931352.1">
    <property type="nucleotide sequence ID" value="NZ_JAEUWV010000006.1"/>
</dbReference>
<evidence type="ECO:0000313" key="3">
    <source>
        <dbReference type="Proteomes" id="UP001205920"/>
    </source>
</evidence>
<proteinExistence type="predicted"/>
<comment type="caution">
    <text evidence="2">The sequence shown here is derived from an EMBL/GenBank/DDBJ whole genome shotgun (WGS) entry which is preliminary data.</text>
</comment>
<evidence type="ECO:0000256" key="1">
    <source>
        <dbReference type="SAM" id="MobiDB-lite"/>
    </source>
</evidence>
<dbReference type="Proteomes" id="UP001205920">
    <property type="component" value="Unassembled WGS sequence"/>
</dbReference>
<dbReference type="EMBL" id="JAEUWV010000006">
    <property type="protein sequence ID" value="MCO6394512.1"/>
    <property type="molecule type" value="Genomic_DNA"/>
</dbReference>
<name>A0AAW5HYG3_9CORY</name>
<evidence type="ECO:0000313" key="2">
    <source>
        <dbReference type="EMBL" id="MCO6394512.1"/>
    </source>
</evidence>
<sequence length="58" mass="6597">MSNDEVTMPRKEYEALKRENARLRKEVKLWKDTSDVLGKAMGSLPRKNGETSDAAEES</sequence>
<gene>
    <name evidence="2" type="ORF">JMN37_05920</name>
</gene>
<evidence type="ECO:0008006" key="4">
    <source>
        <dbReference type="Google" id="ProtNLM"/>
    </source>
</evidence>
<organism evidence="2 3">
    <name type="scientific">Corynebacterium lipophilum</name>
    <dbReference type="NCBI Taxonomy" id="2804918"/>
    <lineage>
        <taxon>Bacteria</taxon>
        <taxon>Bacillati</taxon>
        <taxon>Actinomycetota</taxon>
        <taxon>Actinomycetes</taxon>
        <taxon>Mycobacteriales</taxon>
        <taxon>Corynebacteriaceae</taxon>
        <taxon>Corynebacterium</taxon>
    </lineage>
</organism>
<feature type="region of interest" description="Disordered" evidence="1">
    <location>
        <begin position="39"/>
        <end position="58"/>
    </location>
</feature>
<reference evidence="2 3" key="1">
    <citation type="submission" date="2021-01" db="EMBL/GenBank/DDBJ databases">
        <title>Identification and Characterization of Corynebacterium sp.</title>
        <authorList>
            <person name="Luo Q."/>
            <person name="Qu P."/>
            <person name="Chen Q."/>
        </authorList>
    </citation>
    <scope>NUCLEOTIDE SEQUENCE [LARGE SCALE GENOMIC DNA]</scope>
    <source>
        <strain evidence="2 3">MC-18</strain>
    </source>
</reference>
<accession>A0AAW5HYG3</accession>
<protein>
    <recommendedName>
        <fullName evidence="4">Transposase</fullName>
    </recommendedName>
</protein>